<dbReference type="InterPro" id="IPR045063">
    <property type="entry name" value="Dynamin_N"/>
</dbReference>
<dbReference type="InterPro" id="IPR000375">
    <property type="entry name" value="Dynamin_stalk"/>
</dbReference>
<proteinExistence type="predicted"/>
<dbReference type="InParanoid" id="S8DZV4"/>
<dbReference type="GO" id="GO:0005874">
    <property type="term" value="C:microtubule"/>
    <property type="evidence" value="ECO:0007669"/>
    <property type="project" value="TreeGrafter"/>
</dbReference>
<dbReference type="PRINTS" id="PR00195">
    <property type="entry name" value="DYNAMIN"/>
</dbReference>
<dbReference type="InterPro" id="IPR027417">
    <property type="entry name" value="P-loop_NTPase"/>
</dbReference>
<dbReference type="eggNOG" id="KOG0446">
    <property type="taxonomic scope" value="Eukaryota"/>
</dbReference>
<keyword evidence="6" id="KW-1185">Reference proteome</keyword>
<dbReference type="STRING" id="743788.S8DZV4"/>
<feature type="domain" description="GED" evidence="3">
    <location>
        <begin position="652"/>
        <end position="747"/>
    </location>
</feature>
<evidence type="ECO:0000259" key="4">
    <source>
        <dbReference type="PROSITE" id="PS51718"/>
    </source>
</evidence>
<dbReference type="PROSITE" id="PS51388">
    <property type="entry name" value="GED"/>
    <property type="match status" value="1"/>
</dbReference>
<name>S8DZV4_FOMSC</name>
<dbReference type="HOGENOM" id="CLU_008964_4_1_1"/>
<protein>
    <recommendedName>
        <fullName evidence="7">GED domain-containing protein</fullName>
    </recommendedName>
</protein>
<dbReference type="InterPro" id="IPR003130">
    <property type="entry name" value="GED"/>
</dbReference>
<organism evidence="5 6">
    <name type="scientific">Fomitopsis schrenkii</name>
    <name type="common">Brown rot fungus</name>
    <dbReference type="NCBI Taxonomy" id="2126942"/>
    <lineage>
        <taxon>Eukaryota</taxon>
        <taxon>Fungi</taxon>
        <taxon>Dikarya</taxon>
        <taxon>Basidiomycota</taxon>
        <taxon>Agaricomycotina</taxon>
        <taxon>Agaricomycetes</taxon>
        <taxon>Polyporales</taxon>
        <taxon>Fomitopsis</taxon>
    </lineage>
</organism>
<dbReference type="PANTHER" id="PTHR11566">
    <property type="entry name" value="DYNAMIN"/>
    <property type="match status" value="1"/>
</dbReference>
<dbReference type="GO" id="GO:0008017">
    <property type="term" value="F:microtubule binding"/>
    <property type="evidence" value="ECO:0007669"/>
    <property type="project" value="TreeGrafter"/>
</dbReference>
<reference evidence="5 6" key="1">
    <citation type="journal article" date="2012" name="Science">
        <title>The Paleozoic origin of enzymatic lignin decomposition reconstructed from 31 fungal genomes.</title>
        <authorList>
            <person name="Floudas D."/>
            <person name="Binder M."/>
            <person name="Riley R."/>
            <person name="Barry K."/>
            <person name="Blanchette R.A."/>
            <person name="Henrissat B."/>
            <person name="Martinez A.T."/>
            <person name="Otillar R."/>
            <person name="Spatafora J.W."/>
            <person name="Yadav J.S."/>
            <person name="Aerts A."/>
            <person name="Benoit I."/>
            <person name="Boyd A."/>
            <person name="Carlson A."/>
            <person name="Copeland A."/>
            <person name="Coutinho P.M."/>
            <person name="de Vries R.P."/>
            <person name="Ferreira P."/>
            <person name="Findley K."/>
            <person name="Foster B."/>
            <person name="Gaskell J."/>
            <person name="Glotzer D."/>
            <person name="Gorecki P."/>
            <person name="Heitman J."/>
            <person name="Hesse C."/>
            <person name="Hori C."/>
            <person name="Igarashi K."/>
            <person name="Jurgens J.A."/>
            <person name="Kallen N."/>
            <person name="Kersten P."/>
            <person name="Kohler A."/>
            <person name="Kuees U."/>
            <person name="Kumar T.K.A."/>
            <person name="Kuo A."/>
            <person name="LaButti K."/>
            <person name="Larrondo L.F."/>
            <person name="Lindquist E."/>
            <person name="Ling A."/>
            <person name="Lombard V."/>
            <person name="Lucas S."/>
            <person name="Lundell T."/>
            <person name="Martin R."/>
            <person name="McLaughlin D.J."/>
            <person name="Morgenstern I."/>
            <person name="Morin E."/>
            <person name="Murat C."/>
            <person name="Nagy L.G."/>
            <person name="Nolan M."/>
            <person name="Ohm R.A."/>
            <person name="Patyshakuliyeva A."/>
            <person name="Rokas A."/>
            <person name="Ruiz-Duenas F.J."/>
            <person name="Sabat G."/>
            <person name="Salamov A."/>
            <person name="Samejima M."/>
            <person name="Schmutz J."/>
            <person name="Slot J.C."/>
            <person name="St John F."/>
            <person name="Stenlid J."/>
            <person name="Sun H."/>
            <person name="Sun S."/>
            <person name="Syed K."/>
            <person name="Tsang A."/>
            <person name="Wiebenga A."/>
            <person name="Young D."/>
            <person name="Pisabarro A."/>
            <person name="Eastwood D.C."/>
            <person name="Martin F."/>
            <person name="Cullen D."/>
            <person name="Grigoriev I.V."/>
            <person name="Hibbett D.S."/>
        </authorList>
    </citation>
    <scope>NUCLEOTIDE SEQUENCE</scope>
    <source>
        <strain evidence="6">FP-58527</strain>
    </source>
</reference>
<evidence type="ECO:0000313" key="6">
    <source>
        <dbReference type="Proteomes" id="UP000015241"/>
    </source>
</evidence>
<dbReference type="InterPro" id="IPR001401">
    <property type="entry name" value="Dynamin_GTPase"/>
</dbReference>
<dbReference type="SUPFAM" id="SSF52540">
    <property type="entry name" value="P-loop containing nucleoside triphosphate hydrolases"/>
    <property type="match status" value="1"/>
</dbReference>
<dbReference type="SMART" id="SM00053">
    <property type="entry name" value="DYNc"/>
    <property type="match status" value="1"/>
</dbReference>
<keyword evidence="1" id="KW-0547">Nucleotide-binding</keyword>
<evidence type="ECO:0000256" key="2">
    <source>
        <dbReference type="ARBA" id="ARBA00023134"/>
    </source>
</evidence>
<dbReference type="OrthoDB" id="5061070at2759"/>
<dbReference type="PROSITE" id="PS51718">
    <property type="entry name" value="G_DYNAMIN_2"/>
    <property type="match status" value="1"/>
</dbReference>
<dbReference type="Pfam" id="PF00350">
    <property type="entry name" value="Dynamin_N"/>
    <property type="match status" value="1"/>
</dbReference>
<gene>
    <name evidence="5" type="ORF">FOMPIDRAFT_52737</name>
</gene>
<dbReference type="GO" id="GO:0005737">
    <property type="term" value="C:cytoplasm"/>
    <property type="evidence" value="ECO:0007669"/>
    <property type="project" value="TreeGrafter"/>
</dbReference>
<dbReference type="InterPro" id="IPR030381">
    <property type="entry name" value="G_DYNAMIN_dom"/>
</dbReference>
<evidence type="ECO:0008006" key="7">
    <source>
        <dbReference type="Google" id="ProtNLM"/>
    </source>
</evidence>
<dbReference type="AlphaFoldDB" id="S8DZV4"/>
<dbReference type="GO" id="GO:0003924">
    <property type="term" value="F:GTPase activity"/>
    <property type="evidence" value="ECO:0007669"/>
    <property type="project" value="InterPro"/>
</dbReference>
<dbReference type="PANTHER" id="PTHR11566:SF21">
    <property type="entry name" value="DYNAMIN RELATED PROTEIN 1, ISOFORM A"/>
    <property type="match status" value="1"/>
</dbReference>
<dbReference type="GO" id="GO:0005525">
    <property type="term" value="F:GTP binding"/>
    <property type="evidence" value="ECO:0007669"/>
    <property type="project" value="InterPro"/>
</dbReference>
<dbReference type="Pfam" id="PF01031">
    <property type="entry name" value="Dynamin_M"/>
    <property type="match status" value="2"/>
</dbReference>
<dbReference type="Gene3D" id="3.40.50.300">
    <property type="entry name" value="P-loop containing nucleotide triphosphate hydrolases"/>
    <property type="match status" value="1"/>
</dbReference>
<evidence type="ECO:0000256" key="1">
    <source>
        <dbReference type="ARBA" id="ARBA00022741"/>
    </source>
</evidence>
<dbReference type="EMBL" id="KE504186">
    <property type="protein sequence ID" value="EPS96653.1"/>
    <property type="molecule type" value="Genomic_DNA"/>
</dbReference>
<dbReference type="CDD" id="cd08771">
    <property type="entry name" value="DLP_1"/>
    <property type="match status" value="1"/>
</dbReference>
<dbReference type="Gene3D" id="1.20.120.1240">
    <property type="entry name" value="Dynamin, middle domain"/>
    <property type="match status" value="1"/>
</dbReference>
<dbReference type="GO" id="GO:0016020">
    <property type="term" value="C:membrane"/>
    <property type="evidence" value="ECO:0007669"/>
    <property type="project" value="TreeGrafter"/>
</dbReference>
<keyword evidence="2" id="KW-0342">GTP-binding</keyword>
<dbReference type="Pfam" id="PF02212">
    <property type="entry name" value="GED"/>
    <property type="match status" value="1"/>
</dbReference>
<dbReference type="InterPro" id="IPR020850">
    <property type="entry name" value="GED_dom"/>
</dbReference>
<sequence>MLDNSDQSTNDVAVVDVVSAGSYTYTRRSVFDLLNSLYGTGVTTDIDIPMIIALGVQSTGKSSLLESVCGITLPRSGGTCTRCPTECRLLCDKTSPWKCIVKLRWLTDKRGQSVPVREEPFGEPIHDPADVAERVKRAQCAILSPDSDSKTFLRGELITPELLFSKNCVSLEISGPDVIDLSLVDLPGLISSTVDGDNTPIEMIRTLAEEYARNENCIILLTVSCETEFENQGAYQLAHTFDPDGKRTIGVLTKPDRVGRGDEQKWITVLKNEHKGLELDNGWFSVKQPDTVQLEEGITRAEARQAEEKYFESTSHWASLPLKFRQRLGTDNLAERCSELLSALVIKQLPAIQRKVQELLRATEGELHELPNEPSKDPIGEVFNVISRFSSALAGYVEGTPGKDGLLQSIRPEQKMFWRELRKTAPDFGPYNKPDTADIIQRRNGLTKPGFLSNEQEVDMPAGDDEAIYINEVMASAEQAVTRELPDNIPFTVTENYIRSLTARWEAPAIDLFEGVEEILRSKITDFVHAECKQYPQLEAQISVVVLDYIAERAQATRERIKWLLALEERPRTVNDQCFRDYFAKFLAWYRGDRTEYNDVPFLQKLKNTHDSSSSTFDCHVRSILSSYNALGVNPQPVDLAKVLPPDPYESAIAIMAGTRAYFQVACKRFADNVSNAIDHELVLGLNRDHSLDKVLREQLGISGPNGYQSCADILREDGRVTTQRADLRNKRDRLQKAKKELTRLRK</sequence>
<dbReference type="Proteomes" id="UP000015241">
    <property type="component" value="Unassembled WGS sequence"/>
</dbReference>
<accession>S8DZV4</accession>
<evidence type="ECO:0000313" key="5">
    <source>
        <dbReference type="EMBL" id="EPS96653.1"/>
    </source>
</evidence>
<dbReference type="InterPro" id="IPR022812">
    <property type="entry name" value="Dynamin"/>
</dbReference>
<evidence type="ECO:0000259" key="3">
    <source>
        <dbReference type="PROSITE" id="PS51388"/>
    </source>
</evidence>
<feature type="domain" description="Dynamin-type G" evidence="4">
    <location>
        <begin position="45"/>
        <end position="350"/>
    </location>
</feature>